<dbReference type="GO" id="GO:0009252">
    <property type="term" value="P:peptidoglycan biosynthetic process"/>
    <property type="evidence" value="ECO:0007669"/>
    <property type="project" value="UniProtKB-UniRule"/>
</dbReference>
<evidence type="ECO:0000256" key="7">
    <source>
        <dbReference type="HAMAP-Rule" id="MF_00639"/>
    </source>
</evidence>
<feature type="domain" description="Mur ligase C-terminal" evidence="9">
    <location>
        <begin position="247"/>
        <end position="360"/>
    </location>
</feature>
<dbReference type="EMBL" id="LCDF01000017">
    <property type="protein sequence ID" value="KKS47280.1"/>
    <property type="molecule type" value="Genomic_DNA"/>
</dbReference>
<proteinExistence type="inferred from homology"/>
<feature type="binding site" evidence="7">
    <location>
        <begin position="72"/>
        <end position="78"/>
    </location>
    <ligand>
        <name>ATP</name>
        <dbReference type="ChEBI" id="CHEBI:30616"/>
    </ligand>
</feature>
<comment type="function">
    <text evidence="7 8">Cell wall formation. Catalyzes the addition of glutamate to the nucleotide precursor UDP-N-acetylmuramoyl-L-alanine (UMA).</text>
</comment>
<dbReference type="PANTHER" id="PTHR43692">
    <property type="entry name" value="UDP-N-ACETYLMURAMOYLALANINE--D-GLUTAMATE LIGASE"/>
    <property type="match status" value="1"/>
</dbReference>
<dbReference type="SUPFAM" id="SSF53244">
    <property type="entry name" value="MurD-like peptide ligases, peptide-binding domain"/>
    <property type="match status" value="1"/>
</dbReference>
<keyword evidence="4 7" id="KW-0436">Ligase</keyword>
<dbReference type="Gene3D" id="3.40.1190.10">
    <property type="entry name" value="Mur-like, catalytic domain"/>
    <property type="match status" value="1"/>
</dbReference>
<evidence type="ECO:0000259" key="10">
    <source>
        <dbReference type="Pfam" id="PF08245"/>
    </source>
</evidence>
<keyword evidence="6 7" id="KW-0067">ATP-binding</keyword>
<evidence type="ECO:0000313" key="11">
    <source>
        <dbReference type="EMBL" id="KKS47280.1"/>
    </source>
</evidence>
<evidence type="ECO:0000256" key="1">
    <source>
        <dbReference type="ARBA" id="ARBA00004496"/>
    </source>
</evidence>
<keyword evidence="3 7" id="KW-0963">Cytoplasm</keyword>
<dbReference type="InterPro" id="IPR013221">
    <property type="entry name" value="Mur_ligase_cen"/>
</dbReference>
<feature type="domain" description="Mur ligase central" evidence="10">
    <location>
        <begin position="70"/>
        <end position="184"/>
    </location>
</feature>
<comment type="catalytic activity">
    <reaction evidence="7 8">
        <text>UDP-N-acetyl-alpha-D-muramoyl-L-alanine + D-glutamate + ATP = UDP-N-acetyl-alpha-D-muramoyl-L-alanyl-D-glutamate + ADP + phosphate + H(+)</text>
        <dbReference type="Rhea" id="RHEA:16429"/>
        <dbReference type="ChEBI" id="CHEBI:15378"/>
        <dbReference type="ChEBI" id="CHEBI:29986"/>
        <dbReference type="ChEBI" id="CHEBI:30616"/>
        <dbReference type="ChEBI" id="CHEBI:43474"/>
        <dbReference type="ChEBI" id="CHEBI:83898"/>
        <dbReference type="ChEBI" id="CHEBI:83900"/>
        <dbReference type="ChEBI" id="CHEBI:456216"/>
        <dbReference type="EC" id="6.3.2.9"/>
    </reaction>
</comment>
<comment type="similarity">
    <text evidence="7">Belongs to the MurCDEF family.</text>
</comment>
<dbReference type="GO" id="GO:0008360">
    <property type="term" value="P:regulation of cell shape"/>
    <property type="evidence" value="ECO:0007669"/>
    <property type="project" value="UniProtKB-KW"/>
</dbReference>
<dbReference type="GO" id="GO:0005737">
    <property type="term" value="C:cytoplasm"/>
    <property type="evidence" value="ECO:0007669"/>
    <property type="project" value="UniProtKB-SubCell"/>
</dbReference>
<dbReference type="PATRIC" id="fig|1618659.3.peg.647"/>
<comment type="pathway">
    <text evidence="2 7 8">Cell wall biogenesis; peptidoglycan biosynthesis.</text>
</comment>
<evidence type="ECO:0000259" key="9">
    <source>
        <dbReference type="Pfam" id="PF02875"/>
    </source>
</evidence>
<evidence type="ECO:0000256" key="4">
    <source>
        <dbReference type="ARBA" id="ARBA00022598"/>
    </source>
</evidence>
<evidence type="ECO:0000256" key="8">
    <source>
        <dbReference type="RuleBase" id="RU003664"/>
    </source>
</evidence>
<keyword evidence="7 8" id="KW-0132">Cell division</keyword>
<dbReference type="PANTHER" id="PTHR43692:SF1">
    <property type="entry name" value="UDP-N-ACETYLMURAMOYLALANINE--D-GLUTAMATE LIGASE"/>
    <property type="match status" value="1"/>
</dbReference>
<dbReference type="InterPro" id="IPR036565">
    <property type="entry name" value="Mur-like_cat_sf"/>
</dbReference>
<organism evidence="11 12">
    <name type="scientific">Candidatus Giovannonibacteria bacterium GW2011_GWF2_42_19</name>
    <dbReference type="NCBI Taxonomy" id="1618659"/>
    <lineage>
        <taxon>Bacteria</taxon>
        <taxon>Candidatus Giovannoniibacteriota</taxon>
    </lineage>
</organism>
<keyword evidence="7 8" id="KW-0573">Peptidoglycan synthesis</keyword>
<dbReference type="UniPathway" id="UPA00219"/>
<dbReference type="GO" id="GO:0051301">
    <property type="term" value="P:cell division"/>
    <property type="evidence" value="ECO:0007669"/>
    <property type="project" value="UniProtKB-KW"/>
</dbReference>
<dbReference type="InterPro" id="IPR036615">
    <property type="entry name" value="Mur_ligase_C_dom_sf"/>
</dbReference>
<evidence type="ECO:0000256" key="2">
    <source>
        <dbReference type="ARBA" id="ARBA00004752"/>
    </source>
</evidence>
<dbReference type="Gene3D" id="3.90.190.20">
    <property type="entry name" value="Mur ligase, C-terminal domain"/>
    <property type="match status" value="1"/>
</dbReference>
<dbReference type="SUPFAM" id="SSF53623">
    <property type="entry name" value="MurD-like peptide ligases, catalytic domain"/>
    <property type="match status" value="1"/>
</dbReference>
<dbReference type="Pfam" id="PF08245">
    <property type="entry name" value="Mur_ligase_M"/>
    <property type="match status" value="1"/>
</dbReference>
<dbReference type="GO" id="GO:0008764">
    <property type="term" value="F:UDP-N-acetylmuramoylalanine-D-glutamate ligase activity"/>
    <property type="evidence" value="ECO:0007669"/>
    <property type="project" value="UniProtKB-UniRule"/>
</dbReference>
<dbReference type="AlphaFoldDB" id="A0A0G0ZEW6"/>
<comment type="caution">
    <text evidence="11">The sequence shown here is derived from an EMBL/GenBank/DDBJ whole genome shotgun (WGS) entry which is preliminary data.</text>
</comment>
<evidence type="ECO:0000256" key="3">
    <source>
        <dbReference type="ARBA" id="ARBA00022490"/>
    </source>
</evidence>
<dbReference type="InterPro" id="IPR004101">
    <property type="entry name" value="Mur_ligase_C"/>
</dbReference>
<evidence type="ECO:0000313" key="12">
    <source>
        <dbReference type="Proteomes" id="UP000034036"/>
    </source>
</evidence>
<evidence type="ECO:0000256" key="5">
    <source>
        <dbReference type="ARBA" id="ARBA00022741"/>
    </source>
</evidence>
<comment type="subcellular location">
    <subcellularLocation>
        <location evidence="1 7 8">Cytoplasm</location>
    </subcellularLocation>
</comment>
<dbReference type="GO" id="GO:0071555">
    <property type="term" value="P:cell wall organization"/>
    <property type="evidence" value="ECO:0007669"/>
    <property type="project" value="UniProtKB-KW"/>
</dbReference>
<accession>A0A0G0ZEW6</accession>
<dbReference type="HAMAP" id="MF_00639">
    <property type="entry name" value="MurD"/>
    <property type="match status" value="1"/>
</dbReference>
<dbReference type="Pfam" id="PF02875">
    <property type="entry name" value="Mur_ligase_C"/>
    <property type="match status" value="1"/>
</dbReference>
<keyword evidence="7 8" id="KW-0961">Cell wall biogenesis/degradation</keyword>
<keyword evidence="7 8" id="KW-0131">Cell cycle</keyword>
<reference evidence="11 12" key="1">
    <citation type="journal article" date="2015" name="Nature">
        <title>rRNA introns, odd ribosomes, and small enigmatic genomes across a large radiation of phyla.</title>
        <authorList>
            <person name="Brown C.T."/>
            <person name="Hug L.A."/>
            <person name="Thomas B.C."/>
            <person name="Sharon I."/>
            <person name="Castelle C.J."/>
            <person name="Singh A."/>
            <person name="Wilkins M.J."/>
            <person name="Williams K.H."/>
            <person name="Banfield J.F."/>
        </authorList>
    </citation>
    <scope>NUCLEOTIDE SEQUENCE [LARGE SCALE GENOMIC DNA]</scope>
</reference>
<dbReference type="EC" id="6.3.2.9" evidence="7 8"/>
<dbReference type="Proteomes" id="UP000034036">
    <property type="component" value="Unassembled WGS sequence"/>
</dbReference>
<sequence length="392" mass="44089">MIEVELPKGSKSVVGASYLKNLWKFDQIFRSPGVPFKLPEIQKQKNKVTSLTKLFFEEIRKKEKVKIIGITGSAGKTTTSTLIFKMLKNAGKDAYLVGNIGVSFLDVLNKLSRNSIVVAELSSFQLQDLTMSPDVALVLDVFEEHLDRHKDFREYFRSKENIVRFQNKKDAVIYFADNKNSKKIGFLSRGKKIPVTAEKARNSGFETRLMGEHNLKNILAASLAAMLFGVSEKIIKKTVKDFKGAEHRIEFVGSVNGVKFYNDSKATNVGEALASINIFEESKIVLMGGFNKKLNLKPLAKRAGSKDIRFVGLFGPAGGEIARFLKSFGIKKYIFKTRMWDAFIAVVKKAKRGDIFLLAPGAASFDEFHDYKERGREFKKLVTFLNSRKKIG</sequence>
<keyword evidence="5 7" id="KW-0547">Nucleotide-binding</keyword>
<dbReference type="InterPro" id="IPR005762">
    <property type="entry name" value="MurD"/>
</dbReference>
<dbReference type="GO" id="GO:0005524">
    <property type="term" value="F:ATP binding"/>
    <property type="evidence" value="ECO:0007669"/>
    <property type="project" value="UniProtKB-UniRule"/>
</dbReference>
<protein>
    <recommendedName>
        <fullName evidence="7 8">UDP-N-acetylmuramoylalanine--D-glutamate ligase</fullName>
        <ecNumber evidence="7 8">6.3.2.9</ecNumber>
    </recommendedName>
    <alternativeName>
        <fullName evidence="7">D-glutamic acid-adding enzyme</fullName>
    </alternativeName>
    <alternativeName>
        <fullName evidence="7">UDP-N-acetylmuramoyl-L-alanyl-D-glutamate synthetase</fullName>
    </alternativeName>
</protein>
<name>A0A0G0ZEW6_9BACT</name>
<keyword evidence="7 8" id="KW-0133">Cell shape</keyword>
<dbReference type="STRING" id="1618659.UV11_C0017G0004"/>
<dbReference type="NCBIfam" id="TIGR01087">
    <property type="entry name" value="murD"/>
    <property type="match status" value="1"/>
</dbReference>
<gene>
    <name evidence="7" type="primary">murD</name>
    <name evidence="11" type="ORF">UV11_C0017G0004</name>
</gene>
<evidence type="ECO:0000256" key="6">
    <source>
        <dbReference type="ARBA" id="ARBA00022840"/>
    </source>
</evidence>